<accession>A0A8T0CTK3</accession>
<organism evidence="1 2">
    <name type="scientific">Corymbia citriodora subsp. variegata</name>
    <dbReference type="NCBI Taxonomy" id="360336"/>
    <lineage>
        <taxon>Eukaryota</taxon>
        <taxon>Viridiplantae</taxon>
        <taxon>Streptophyta</taxon>
        <taxon>Embryophyta</taxon>
        <taxon>Tracheophyta</taxon>
        <taxon>Spermatophyta</taxon>
        <taxon>Magnoliopsida</taxon>
        <taxon>eudicotyledons</taxon>
        <taxon>Gunneridae</taxon>
        <taxon>Pentapetalae</taxon>
        <taxon>rosids</taxon>
        <taxon>malvids</taxon>
        <taxon>Myrtales</taxon>
        <taxon>Myrtaceae</taxon>
        <taxon>Myrtoideae</taxon>
        <taxon>Eucalypteae</taxon>
        <taxon>Corymbia</taxon>
    </lineage>
</organism>
<dbReference type="AlphaFoldDB" id="A0A8T0CTK3"/>
<protein>
    <submittedName>
        <fullName evidence="1">Uncharacterized protein</fullName>
    </submittedName>
</protein>
<dbReference type="Gramene" id="rna-gnl|WGS:JABURB|Cocit.L4796.1">
    <property type="protein sequence ID" value="cds-KAF7850967.1"/>
    <property type="gene ID" value="gene-BT93_L4796"/>
</dbReference>
<gene>
    <name evidence="1" type="ORF">BT93_L4796</name>
</gene>
<comment type="caution">
    <text evidence="1">The sequence shown here is derived from an EMBL/GenBank/DDBJ whole genome shotgun (WGS) entry which is preliminary data.</text>
</comment>
<evidence type="ECO:0000313" key="1">
    <source>
        <dbReference type="EMBL" id="KAF7850967.1"/>
    </source>
</evidence>
<keyword evidence="2" id="KW-1185">Reference proteome</keyword>
<reference evidence="1" key="1">
    <citation type="submission" date="2020-05" db="EMBL/GenBank/DDBJ databases">
        <title>WGS assembly of Corymbia citriodora subspecies variegata.</title>
        <authorList>
            <person name="Barry K."/>
            <person name="Hundley H."/>
            <person name="Shu S."/>
            <person name="Jenkins J."/>
            <person name="Grimwood J."/>
            <person name="Baten A."/>
        </authorList>
    </citation>
    <scope>NUCLEOTIDE SEQUENCE</scope>
    <source>
        <strain evidence="1">CV2-018</strain>
    </source>
</reference>
<dbReference type="Proteomes" id="UP000806378">
    <property type="component" value="Unassembled WGS sequence"/>
</dbReference>
<dbReference type="EMBL" id="MU089571">
    <property type="protein sequence ID" value="KAF7850967.1"/>
    <property type="molecule type" value="Genomic_DNA"/>
</dbReference>
<proteinExistence type="predicted"/>
<evidence type="ECO:0000313" key="2">
    <source>
        <dbReference type="Proteomes" id="UP000806378"/>
    </source>
</evidence>
<sequence length="46" mass="5279">MLAKKIESYVKIFPGVSHGWSVRCDDNNEFAVKTAEEGKRTYRIGF</sequence>
<dbReference type="OrthoDB" id="17560at2759"/>
<name>A0A8T0CTK3_CORYI</name>